<name>A0ABR4BPS1_9LECA</name>
<feature type="compositionally biased region" description="Basic and acidic residues" evidence="1">
    <location>
        <begin position="1"/>
        <end position="12"/>
    </location>
</feature>
<dbReference type="EMBL" id="JBHFEH010000001">
    <property type="protein sequence ID" value="KAL2059046.1"/>
    <property type="molecule type" value="Genomic_DNA"/>
</dbReference>
<keyword evidence="3" id="KW-1185">Reference proteome</keyword>
<feature type="region of interest" description="Disordered" evidence="1">
    <location>
        <begin position="1"/>
        <end position="21"/>
    </location>
</feature>
<gene>
    <name evidence="2" type="ORF">ABVK25_000338</name>
</gene>
<dbReference type="Proteomes" id="UP001590951">
    <property type="component" value="Unassembled WGS sequence"/>
</dbReference>
<proteinExistence type="predicted"/>
<sequence length="84" mass="9632">MDQSSKDPRKAPEPPQGPDWKADCIIITAHGSLSAALEAIHQKWTRWANKIDNNFRQMERQTEDLDVSEDDFIGFNWAFLRSSA</sequence>
<evidence type="ECO:0000313" key="2">
    <source>
        <dbReference type="EMBL" id="KAL2059046.1"/>
    </source>
</evidence>
<comment type="caution">
    <text evidence="2">The sequence shown here is derived from an EMBL/GenBank/DDBJ whole genome shotgun (WGS) entry which is preliminary data.</text>
</comment>
<evidence type="ECO:0000256" key="1">
    <source>
        <dbReference type="SAM" id="MobiDB-lite"/>
    </source>
</evidence>
<protein>
    <submittedName>
        <fullName evidence="2">Uncharacterized protein</fullName>
    </submittedName>
</protein>
<accession>A0ABR4BPS1</accession>
<evidence type="ECO:0000313" key="3">
    <source>
        <dbReference type="Proteomes" id="UP001590951"/>
    </source>
</evidence>
<reference evidence="2 3" key="1">
    <citation type="submission" date="2024-09" db="EMBL/GenBank/DDBJ databases">
        <title>Rethinking Asexuality: The Enigmatic Case of Functional Sexual Genes in Lepraria (Stereocaulaceae).</title>
        <authorList>
            <person name="Doellman M."/>
            <person name="Sun Y."/>
            <person name="Barcenas-Pena A."/>
            <person name="Lumbsch H.T."/>
            <person name="Grewe F."/>
        </authorList>
    </citation>
    <scope>NUCLEOTIDE SEQUENCE [LARGE SCALE GENOMIC DNA]</scope>
    <source>
        <strain evidence="2 3">Grewe 0041</strain>
    </source>
</reference>
<organism evidence="2 3">
    <name type="scientific">Lepraria finkii</name>
    <dbReference type="NCBI Taxonomy" id="1340010"/>
    <lineage>
        <taxon>Eukaryota</taxon>
        <taxon>Fungi</taxon>
        <taxon>Dikarya</taxon>
        <taxon>Ascomycota</taxon>
        <taxon>Pezizomycotina</taxon>
        <taxon>Lecanoromycetes</taxon>
        <taxon>OSLEUM clade</taxon>
        <taxon>Lecanoromycetidae</taxon>
        <taxon>Lecanorales</taxon>
        <taxon>Lecanorineae</taxon>
        <taxon>Stereocaulaceae</taxon>
        <taxon>Lepraria</taxon>
    </lineage>
</organism>